<evidence type="ECO:0000256" key="1">
    <source>
        <dbReference type="SAM" id="MobiDB-lite"/>
    </source>
</evidence>
<evidence type="ECO:0000313" key="3">
    <source>
        <dbReference type="Proteomes" id="UP001157418"/>
    </source>
</evidence>
<dbReference type="EMBL" id="CAKMRJ010000001">
    <property type="protein sequence ID" value="CAH1414454.1"/>
    <property type="molecule type" value="Genomic_DNA"/>
</dbReference>
<feature type="region of interest" description="Disordered" evidence="1">
    <location>
        <begin position="1"/>
        <end position="73"/>
    </location>
</feature>
<comment type="caution">
    <text evidence="2">The sequence shown here is derived from an EMBL/GenBank/DDBJ whole genome shotgun (WGS) entry which is preliminary data.</text>
</comment>
<feature type="compositionally biased region" description="Polar residues" evidence="1">
    <location>
        <begin position="1"/>
        <end position="16"/>
    </location>
</feature>
<gene>
    <name evidence="2" type="ORF">LVIROSA_LOCUS2367</name>
</gene>
<dbReference type="AlphaFoldDB" id="A0AAU9LRQ6"/>
<accession>A0AAU9LRQ6</accession>
<name>A0AAU9LRQ6_9ASTR</name>
<evidence type="ECO:0000313" key="2">
    <source>
        <dbReference type="EMBL" id="CAH1414454.1"/>
    </source>
</evidence>
<organism evidence="2 3">
    <name type="scientific">Lactuca virosa</name>
    <dbReference type="NCBI Taxonomy" id="75947"/>
    <lineage>
        <taxon>Eukaryota</taxon>
        <taxon>Viridiplantae</taxon>
        <taxon>Streptophyta</taxon>
        <taxon>Embryophyta</taxon>
        <taxon>Tracheophyta</taxon>
        <taxon>Spermatophyta</taxon>
        <taxon>Magnoliopsida</taxon>
        <taxon>eudicotyledons</taxon>
        <taxon>Gunneridae</taxon>
        <taxon>Pentapetalae</taxon>
        <taxon>asterids</taxon>
        <taxon>campanulids</taxon>
        <taxon>Asterales</taxon>
        <taxon>Asteraceae</taxon>
        <taxon>Cichorioideae</taxon>
        <taxon>Cichorieae</taxon>
        <taxon>Lactucinae</taxon>
        <taxon>Lactuca</taxon>
    </lineage>
</organism>
<protein>
    <submittedName>
        <fullName evidence="2">Uncharacterized protein</fullName>
    </submittedName>
</protein>
<reference evidence="2 3" key="1">
    <citation type="submission" date="2022-01" db="EMBL/GenBank/DDBJ databases">
        <authorList>
            <person name="Xiong W."/>
            <person name="Schranz E."/>
        </authorList>
    </citation>
    <scope>NUCLEOTIDE SEQUENCE [LARGE SCALE GENOMIC DNA]</scope>
</reference>
<feature type="compositionally biased region" description="Polar residues" evidence="1">
    <location>
        <begin position="61"/>
        <end position="73"/>
    </location>
</feature>
<sequence length="73" mass="7408">MGGRSSRNMDTEGSTPNPEPLVLAAPHVVVKAKSYPPPELSSSSSNKSPPAPCSSYKGTGEISTPCTTCSGEG</sequence>
<dbReference type="Proteomes" id="UP001157418">
    <property type="component" value="Unassembled WGS sequence"/>
</dbReference>
<proteinExistence type="predicted"/>
<keyword evidence="3" id="KW-1185">Reference proteome</keyword>